<dbReference type="SUPFAM" id="SSF51445">
    <property type="entry name" value="(Trans)glycosidases"/>
    <property type="match status" value="1"/>
</dbReference>
<dbReference type="Proteomes" id="UP000451860">
    <property type="component" value="Unassembled WGS sequence"/>
</dbReference>
<dbReference type="SMART" id="SM00642">
    <property type="entry name" value="Aamy"/>
    <property type="match status" value="1"/>
</dbReference>
<evidence type="ECO:0000256" key="1">
    <source>
        <dbReference type="ARBA" id="ARBA00022801"/>
    </source>
</evidence>
<dbReference type="PANTHER" id="PTHR10357">
    <property type="entry name" value="ALPHA-AMYLASE FAMILY MEMBER"/>
    <property type="match status" value="1"/>
</dbReference>
<dbReference type="InterPro" id="IPR006047">
    <property type="entry name" value="GH13_cat_dom"/>
</dbReference>
<comment type="caution">
    <text evidence="4">The sequence shown here is derived from an EMBL/GenBank/DDBJ whole genome shotgun (WGS) entry which is preliminary data.</text>
</comment>
<evidence type="ECO:0000313" key="4">
    <source>
        <dbReference type="EMBL" id="KAE8763586.1"/>
    </source>
</evidence>
<keyword evidence="2" id="KW-0326">Glycosidase</keyword>
<dbReference type="RefSeq" id="WP_152199694.1">
    <property type="nucleotide sequence ID" value="NZ_VUKF01000001.1"/>
</dbReference>
<dbReference type="OrthoDB" id="9802433at2"/>
<dbReference type="AlphaFoldDB" id="A0A7J5UMJ1"/>
<reference evidence="4 5" key="1">
    <citation type="submission" date="2019-10" db="EMBL/GenBank/DDBJ databases">
        <title>Georgenia wutianyii sp. nov. and Georgenia yuyongxinii sp. nov. isolated from plateau pika (Ochotona curzoniae) in the Qinghai-Tibet plateau of China.</title>
        <authorList>
            <person name="Tian Z."/>
        </authorList>
    </citation>
    <scope>NUCLEOTIDE SEQUENCE [LARGE SCALE GENOMIC DNA]</scope>
    <source>
        <strain evidence="4 5">DSM 21501</strain>
    </source>
</reference>
<dbReference type="CDD" id="cd11354">
    <property type="entry name" value="AmyAc_bac_CMD_like"/>
    <property type="match status" value="1"/>
</dbReference>
<name>A0A7J5UMJ1_9MICO</name>
<dbReference type="GO" id="GO:0016798">
    <property type="term" value="F:hydrolase activity, acting on glycosyl bonds"/>
    <property type="evidence" value="ECO:0007669"/>
    <property type="project" value="UniProtKB-KW"/>
</dbReference>
<dbReference type="PANTHER" id="PTHR10357:SF210">
    <property type="entry name" value="MALTODEXTRIN GLUCOSIDASE"/>
    <property type="match status" value="1"/>
</dbReference>
<dbReference type="EMBL" id="WHJE01000065">
    <property type="protein sequence ID" value="KAE8763586.1"/>
    <property type="molecule type" value="Genomic_DNA"/>
</dbReference>
<gene>
    <name evidence="4" type="ORF">GB883_13425</name>
</gene>
<keyword evidence="5" id="KW-1185">Reference proteome</keyword>
<dbReference type="GO" id="GO:0005975">
    <property type="term" value="P:carbohydrate metabolic process"/>
    <property type="evidence" value="ECO:0007669"/>
    <property type="project" value="InterPro"/>
</dbReference>
<protein>
    <submittedName>
        <fullName evidence="4">DUF3459 domain-containing protein</fullName>
    </submittedName>
</protein>
<evidence type="ECO:0000259" key="3">
    <source>
        <dbReference type="SMART" id="SM00642"/>
    </source>
</evidence>
<dbReference type="Gene3D" id="3.20.20.80">
    <property type="entry name" value="Glycosidases"/>
    <property type="match status" value="1"/>
</dbReference>
<evidence type="ECO:0000313" key="5">
    <source>
        <dbReference type="Proteomes" id="UP000451860"/>
    </source>
</evidence>
<sequence>MSWHEHAIFWQVYPLGFLGAEPVLAEDQAVTHRLPRLVDWLDYAVDLGVSGLLLGPVFTSYSHGYDTVDHFTIDPRLGDLDDFDALVAAAHARGLKVVLDGVFNHLGSRHPLVRAALGRPDAPEGGLFHLTWPAQGEPTYATFEGHAGLVALDHDAAAVADLVGEVMRYWLGRGADGWRLDAAYAVPPAFWAQVLPGVREQFPEAYVVGEVIHGDYAAVVAESGMDAVTQYELWKAIWSSLNDRNLWELDHALGRHNDMLATFAPLTFVGNHDVTRLATQLADHRHLPHALVVLLTVGGTPSLYYGDEQGLTGLKEERLGGDDAIRQPFPAGPADLPDQGWPVYHLHQELVALRRRHPWLHRARTRTLSLTNEVLAYEVAAPQGPAAGRLVVVLNLADGEAEVAYEAAADGEAQVAHEAADGEAPAPLAVLAGHATVGDGLVRVPPHAWAVLG</sequence>
<dbReference type="InterPro" id="IPR017853">
    <property type="entry name" value="GH"/>
</dbReference>
<dbReference type="Pfam" id="PF00128">
    <property type="entry name" value="Alpha-amylase"/>
    <property type="match status" value="1"/>
</dbReference>
<evidence type="ECO:0000256" key="2">
    <source>
        <dbReference type="ARBA" id="ARBA00023295"/>
    </source>
</evidence>
<keyword evidence="1" id="KW-0378">Hydrolase</keyword>
<feature type="domain" description="Glycosyl hydrolase family 13 catalytic" evidence="3">
    <location>
        <begin position="11"/>
        <end position="354"/>
    </location>
</feature>
<organism evidence="4 5">
    <name type="scientific">Georgenia thermotolerans</name>
    <dbReference type="NCBI Taxonomy" id="527326"/>
    <lineage>
        <taxon>Bacteria</taxon>
        <taxon>Bacillati</taxon>
        <taxon>Actinomycetota</taxon>
        <taxon>Actinomycetes</taxon>
        <taxon>Micrococcales</taxon>
        <taxon>Bogoriellaceae</taxon>
        <taxon>Georgenia</taxon>
    </lineage>
</organism>
<proteinExistence type="predicted"/>
<accession>A0A7J5UMJ1</accession>